<proteinExistence type="predicted"/>
<dbReference type="EMBL" id="LFBV01000002">
    <property type="protein sequence ID" value="OKH94381.1"/>
    <property type="molecule type" value="Genomic_DNA"/>
</dbReference>
<dbReference type="InterPro" id="IPR036736">
    <property type="entry name" value="ACP-like_sf"/>
</dbReference>
<dbReference type="Proteomes" id="UP000186455">
    <property type="component" value="Unassembled WGS sequence"/>
</dbReference>
<dbReference type="SUPFAM" id="SSF47336">
    <property type="entry name" value="ACP-like"/>
    <property type="match status" value="1"/>
</dbReference>
<feature type="domain" description="Carrier" evidence="1">
    <location>
        <begin position="2"/>
        <end position="85"/>
    </location>
</feature>
<organism evidence="2 3">
    <name type="scientific">Streptomyces uncialis</name>
    <dbReference type="NCBI Taxonomy" id="1048205"/>
    <lineage>
        <taxon>Bacteria</taxon>
        <taxon>Bacillati</taxon>
        <taxon>Actinomycetota</taxon>
        <taxon>Actinomycetes</taxon>
        <taxon>Kitasatosporales</taxon>
        <taxon>Streptomycetaceae</taxon>
        <taxon>Streptomyces</taxon>
    </lineage>
</organism>
<dbReference type="InterPro" id="IPR009081">
    <property type="entry name" value="PP-bd_ACP"/>
</dbReference>
<comment type="caution">
    <text evidence="2">The sequence shown here is derived from an EMBL/GenBank/DDBJ whole genome shotgun (WGS) entry which is preliminary data.</text>
</comment>
<dbReference type="AlphaFoldDB" id="A0A1Q4V957"/>
<keyword evidence="3" id="KW-1185">Reference proteome</keyword>
<protein>
    <recommendedName>
        <fullName evidence="1">Carrier domain-containing protein</fullName>
    </recommendedName>
</protein>
<sequence>MSSRSEVEATALRTIAEILEEDGQHAPQVSGASTLDGLGVTSLVLARVVIDLEDQLGVDPFRGGLAGDSPLRTVDDLIDAYTGALTEAGAQ</sequence>
<dbReference type="PROSITE" id="PS50075">
    <property type="entry name" value="CARRIER"/>
    <property type="match status" value="1"/>
</dbReference>
<name>A0A1Q4V957_9ACTN</name>
<evidence type="ECO:0000313" key="3">
    <source>
        <dbReference type="Proteomes" id="UP000186455"/>
    </source>
</evidence>
<dbReference type="Gene3D" id="1.10.1200.10">
    <property type="entry name" value="ACP-like"/>
    <property type="match status" value="1"/>
</dbReference>
<accession>A0A1Q4V957</accession>
<evidence type="ECO:0000313" key="2">
    <source>
        <dbReference type="EMBL" id="OKH94381.1"/>
    </source>
</evidence>
<reference evidence="2 3" key="1">
    <citation type="submission" date="2015-06" db="EMBL/GenBank/DDBJ databases">
        <title>Cloning and characterization of the uncialamcin biosynthetic gene cluster.</title>
        <authorList>
            <person name="Yan X."/>
            <person name="Huang T."/>
            <person name="Ge H."/>
            <person name="Shen B."/>
        </authorList>
    </citation>
    <scope>NUCLEOTIDE SEQUENCE [LARGE SCALE GENOMIC DNA]</scope>
    <source>
        <strain evidence="2 3">DCA2648</strain>
    </source>
</reference>
<dbReference type="STRING" id="1048205.AB852_08630"/>
<gene>
    <name evidence="2" type="ORF">AB852_08630</name>
</gene>
<dbReference type="RefSeq" id="WP_073785793.1">
    <property type="nucleotide sequence ID" value="NZ_CP108638.1"/>
</dbReference>
<dbReference type="GeneID" id="96790122"/>
<evidence type="ECO:0000259" key="1">
    <source>
        <dbReference type="PROSITE" id="PS50075"/>
    </source>
</evidence>